<keyword evidence="2" id="KW-1003">Cell membrane</keyword>
<evidence type="ECO:0000256" key="8">
    <source>
        <dbReference type="SAM" id="Phobius"/>
    </source>
</evidence>
<comment type="similarity">
    <text evidence="5">Belongs to the methyl-accepting chemotaxis (MCP) protein family.</text>
</comment>
<evidence type="ECO:0000256" key="1">
    <source>
        <dbReference type="ARBA" id="ARBA00004236"/>
    </source>
</evidence>
<keyword evidence="8" id="KW-0812">Transmembrane</keyword>
<gene>
    <name evidence="11" type="ORF">ACFSUF_16715</name>
</gene>
<dbReference type="RefSeq" id="WP_377604506.1">
    <property type="nucleotide sequence ID" value="NZ_JBHUME010000010.1"/>
</dbReference>
<dbReference type="PANTHER" id="PTHR32089">
    <property type="entry name" value="METHYL-ACCEPTING CHEMOTAXIS PROTEIN MCPB"/>
    <property type="match status" value="1"/>
</dbReference>
<dbReference type="PROSITE" id="PS50111">
    <property type="entry name" value="CHEMOTAXIS_TRANSDUC_2"/>
    <property type="match status" value="1"/>
</dbReference>
<keyword evidence="12" id="KW-1185">Reference proteome</keyword>
<evidence type="ECO:0000256" key="6">
    <source>
        <dbReference type="PROSITE-ProRule" id="PRU00284"/>
    </source>
</evidence>
<dbReference type="SMART" id="SM00283">
    <property type="entry name" value="MA"/>
    <property type="match status" value="1"/>
</dbReference>
<reference evidence="12" key="1">
    <citation type="journal article" date="2019" name="Int. J. Syst. Evol. Microbiol.">
        <title>The Global Catalogue of Microorganisms (GCM) 10K type strain sequencing project: providing services to taxonomists for standard genome sequencing and annotation.</title>
        <authorList>
            <consortium name="The Broad Institute Genomics Platform"/>
            <consortium name="The Broad Institute Genome Sequencing Center for Infectious Disease"/>
            <person name="Wu L."/>
            <person name="Ma J."/>
        </authorList>
    </citation>
    <scope>NUCLEOTIDE SEQUENCE [LARGE SCALE GENOMIC DNA]</scope>
    <source>
        <strain evidence="12">KCTC 3950</strain>
    </source>
</reference>
<evidence type="ECO:0000256" key="7">
    <source>
        <dbReference type="SAM" id="Coils"/>
    </source>
</evidence>
<keyword evidence="7" id="KW-0175">Coiled coil</keyword>
<dbReference type="SUPFAM" id="SSF58104">
    <property type="entry name" value="Methyl-accepting chemotaxis protein (MCP) signaling domain"/>
    <property type="match status" value="1"/>
</dbReference>
<dbReference type="Pfam" id="PF00015">
    <property type="entry name" value="MCPsignal"/>
    <property type="match status" value="1"/>
</dbReference>
<keyword evidence="3 8" id="KW-0472">Membrane</keyword>
<keyword evidence="8" id="KW-1133">Transmembrane helix</keyword>
<dbReference type="Proteomes" id="UP001597541">
    <property type="component" value="Unassembled WGS sequence"/>
</dbReference>
<feature type="domain" description="HAMP" evidence="10">
    <location>
        <begin position="344"/>
        <end position="396"/>
    </location>
</feature>
<dbReference type="CDD" id="cd12913">
    <property type="entry name" value="PDC1_MCP_like"/>
    <property type="match status" value="1"/>
</dbReference>
<dbReference type="Gene3D" id="3.30.450.20">
    <property type="entry name" value="PAS domain"/>
    <property type="match status" value="2"/>
</dbReference>
<feature type="transmembrane region" description="Helical" evidence="8">
    <location>
        <begin position="13"/>
        <end position="37"/>
    </location>
</feature>
<dbReference type="InterPro" id="IPR004089">
    <property type="entry name" value="MCPsignal_dom"/>
</dbReference>
<feature type="domain" description="Methyl-accepting transducer" evidence="9">
    <location>
        <begin position="415"/>
        <end position="651"/>
    </location>
</feature>
<feature type="coiled-coil region" evidence="7">
    <location>
        <begin position="483"/>
        <end position="513"/>
    </location>
</feature>
<comment type="caution">
    <text evidence="11">The sequence shown here is derived from an EMBL/GenBank/DDBJ whole genome shotgun (WGS) entry which is preliminary data.</text>
</comment>
<sequence length="701" mass="76284">MKWFTNRKLTFKLAFMIGLLLIVAFGSIIGFNLNLIYKNSVRIGESDAKNTTSHLSADVQANLTQVEEKLNTFRNVMKTARTTNALSREEIVRMLRSELSMNDQLIAVYTVWEPNAFDGKDASEVLKHPYDDATGRFVPYLSSAGGQIRAEPTLDYDKEGAGDFYLIPKKTKETVWIEPYIYPVSGVDTLMTSIVLPITDVNNKFVGIIGGDIALNTLQKNIEKLKPKGGYTTMISAGGLYVANGSSSKLISKPYTTTSAKKALWTEVKKGKVSGYANDIGGKDTLRVFVPIAIKGVDAPWYIESVIPKKNILDTYYQSLALSLTISIIALAILGAVIFWIIRYFVIRQVQEVIVISENMAKGDFTGKLIVKNEDEFGFMARHFNTMIDNLRNMIRTLTEHSMSLGATSEQLTASAEQTGKAAETISSSIQEVAASSEAQENDARETARSMNDMAIGISRIAESASLVSESASDVTAKTTAGNTNIQQAIEQMEVVNQNVQENTEIIQKLNEQSSVIGQITDVISNISAQTNLLALNAAIEAARAGEHGKGFAVVASEVRKLAEQSGDASAKIAKMIEEIQSETRKAAATMQQGAVEVSKGVDIVAVSGELFRAILDEMNHVNSQVQEVSAAAEQMSASSEQVLATVEQFTHIAQGTSENSQNVAAASEEQLATMEEITASTAHLNDMVQELLEMVSKFKV</sequence>
<proteinExistence type="inferred from homology"/>
<dbReference type="PROSITE" id="PS50885">
    <property type="entry name" value="HAMP"/>
    <property type="match status" value="1"/>
</dbReference>
<keyword evidence="4 6" id="KW-0807">Transducer</keyword>
<evidence type="ECO:0000256" key="5">
    <source>
        <dbReference type="ARBA" id="ARBA00029447"/>
    </source>
</evidence>
<evidence type="ECO:0000256" key="3">
    <source>
        <dbReference type="ARBA" id="ARBA00023136"/>
    </source>
</evidence>
<name>A0ABW5PH02_9BACL</name>
<dbReference type="PANTHER" id="PTHR32089:SF114">
    <property type="entry name" value="METHYL-ACCEPTING CHEMOTAXIS PROTEIN MCPB"/>
    <property type="match status" value="1"/>
</dbReference>
<organism evidence="11 12">
    <name type="scientific">Paenibacillus gansuensis</name>
    <dbReference type="NCBI Taxonomy" id="306542"/>
    <lineage>
        <taxon>Bacteria</taxon>
        <taxon>Bacillati</taxon>
        <taxon>Bacillota</taxon>
        <taxon>Bacilli</taxon>
        <taxon>Bacillales</taxon>
        <taxon>Paenibacillaceae</taxon>
        <taxon>Paenibacillus</taxon>
    </lineage>
</organism>
<comment type="subcellular location">
    <subcellularLocation>
        <location evidence="1">Cell membrane</location>
    </subcellularLocation>
</comment>
<evidence type="ECO:0000313" key="12">
    <source>
        <dbReference type="Proteomes" id="UP001597541"/>
    </source>
</evidence>
<evidence type="ECO:0000313" key="11">
    <source>
        <dbReference type="EMBL" id="MFD2614050.1"/>
    </source>
</evidence>
<accession>A0ABW5PH02</accession>
<dbReference type="CDD" id="cd06225">
    <property type="entry name" value="HAMP"/>
    <property type="match status" value="1"/>
</dbReference>
<protein>
    <submittedName>
        <fullName evidence="11">Methyl-accepting chemotaxis protein</fullName>
    </submittedName>
</protein>
<dbReference type="SMART" id="SM00304">
    <property type="entry name" value="HAMP"/>
    <property type="match status" value="2"/>
</dbReference>
<dbReference type="CDD" id="cd11386">
    <property type="entry name" value="MCP_signal"/>
    <property type="match status" value="1"/>
</dbReference>
<dbReference type="EMBL" id="JBHUME010000010">
    <property type="protein sequence ID" value="MFD2614050.1"/>
    <property type="molecule type" value="Genomic_DNA"/>
</dbReference>
<evidence type="ECO:0000259" key="10">
    <source>
        <dbReference type="PROSITE" id="PS50885"/>
    </source>
</evidence>
<dbReference type="Pfam" id="PF00672">
    <property type="entry name" value="HAMP"/>
    <property type="match status" value="1"/>
</dbReference>
<feature type="transmembrane region" description="Helical" evidence="8">
    <location>
        <begin position="319"/>
        <end position="342"/>
    </location>
</feature>
<evidence type="ECO:0000256" key="2">
    <source>
        <dbReference type="ARBA" id="ARBA00022475"/>
    </source>
</evidence>
<evidence type="ECO:0000256" key="4">
    <source>
        <dbReference type="ARBA" id="ARBA00023224"/>
    </source>
</evidence>
<dbReference type="Pfam" id="PF22673">
    <property type="entry name" value="MCP-like_PDC_1"/>
    <property type="match status" value="1"/>
</dbReference>
<dbReference type="Gene3D" id="1.10.287.950">
    <property type="entry name" value="Methyl-accepting chemotaxis protein"/>
    <property type="match status" value="1"/>
</dbReference>
<dbReference type="InterPro" id="IPR003660">
    <property type="entry name" value="HAMP_dom"/>
</dbReference>
<evidence type="ECO:0000259" key="9">
    <source>
        <dbReference type="PROSITE" id="PS50111"/>
    </source>
</evidence>